<organism evidence="4 5">
    <name type="scientific">Zopfia rhizophila CBS 207.26</name>
    <dbReference type="NCBI Taxonomy" id="1314779"/>
    <lineage>
        <taxon>Eukaryota</taxon>
        <taxon>Fungi</taxon>
        <taxon>Dikarya</taxon>
        <taxon>Ascomycota</taxon>
        <taxon>Pezizomycotina</taxon>
        <taxon>Dothideomycetes</taxon>
        <taxon>Dothideomycetes incertae sedis</taxon>
        <taxon>Zopfiaceae</taxon>
        <taxon>Zopfia</taxon>
    </lineage>
</organism>
<protein>
    <submittedName>
        <fullName evidence="4">FabD/lysophospholipase-like protein</fullName>
    </submittedName>
</protein>
<evidence type="ECO:0000256" key="1">
    <source>
        <dbReference type="ARBA" id="ARBA00023098"/>
    </source>
</evidence>
<dbReference type="EMBL" id="ML994681">
    <property type="protein sequence ID" value="KAF2177935.1"/>
    <property type="molecule type" value="Genomic_DNA"/>
</dbReference>
<dbReference type="Gene3D" id="3.40.1090.10">
    <property type="entry name" value="Cytosolic phospholipase A2 catalytic domain"/>
    <property type="match status" value="1"/>
</dbReference>
<dbReference type="GO" id="GO:0046486">
    <property type="term" value="P:glycerolipid metabolic process"/>
    <property type="evidence" value="ECO:0007669"/>
    <property type="project" value="UniProtKB-ARBA"/>
</dbReference>
<accession>A0A6A6DFK7</accession>
<dbReference type="GO" id="GO:0019369">
    <property type="term" value="P:arachidonate metabolic process"/>
    <property type="evidence" value="ECO:0007669"/>
    <property type="project" value="TreeGrafter"/>
</dbReference>
<comment type="caution">
    <text evidence="2">Lacks conserved residue(s) required for the propagation of feature annotation.</text>
</comment>
<dbReference type="InterPro" id="IPR002641">
    <property type="entry name" value="PNPLA_dom"/>
</dbReference>
<reference evidence="4" key="1">
    <citation type="journal article" date="2020" name="Stud. Mycol.">
        <title>101 Dothideomycetes genomes: a test case for predicting lifestyles and emergence of pathogens.</title>
        <authorList>
            <person name="Haridas S."/>
            <person name="Albert R."/>
            <person name="Binder M."/>
            <person name="Bloem J."/>
            <person name="Labutti K."/>
            <person name="Salamov A."/>
            <person name="Andreopoulos B."/>
            <person name="Baker S."/>
            <person name="Barry K."/>
            <person name="Bills G."/>
            <person name="Bluhm B."/>
            <person name="Cannon C."/>
            <person name="Castanera R."/>
            <person name="Culley D."/>
            <person name="Daum C."/>
            <person name="Ezra D."/>
            <person name="Gonzalez J."/>
            <person name="Henrissat B."/>
            <person name="Kuo A."/>
            <person name="Liang C."/>
            <person name="Lipzen A."/>
            <person name="Lutzoni F."/>
            <person name="Magnuson J."/>
            <person name="Mondo S."/>
            <person name="Nolan M."/>
            <person name="Ohm R."/>
            <person name="Pangilinan J."/>
            <person name="Park H.-J."/>
            <person name="Ramirez L."/>
            <person name="Alfaro M."/>
            <person name="Sun H."/>
            <person name="Tritt A."/>
            <person name="Yoshinaga Y."/>
            <person name="Zwiers L.-H."/>
            <person name="Turgeon B."/>
            <person name="Goodwin S."/>
            <person name="Spatafora J."/>
            <person name="Crous P."/>
            <person name="Grigoriev I."/>
        </authorList>
    </citation>
    <scope>NUCLEOTIDE SEQUENCE</scope>
    <source>
        <strain evidence="4">CBS 207.26</strain>
    </source>
</reference>
<feature type="domain" description="PNPLA" evidence="3">
    <location>
        <begin position="25"/>
        <end position="105"/>
    </location>
</feature>
<dbReference type="SUPFAM" id="SSF52151">
    <property type="entry name" value="FabD/lysophospholipase-like"/>
    <property type="match status" value="1"/>
</dbReference>
<feature type="short sequence motif" description="GXGXXG" evidence="2">
    <location>
        <begin position="29"/>
        <end position="34"/>
    </location>
</feature>
<dbReference type="OrthoDB" id="1658288at2759"/>
<dbReference type="PANTHER" id="PTHR24185">
    <property type="entry name" value="CALCIUM-INDEPENDENT PHOSPHOLIPASE A2-GAMMA"/>
    <property type="match status" value="1"/>
</dbReference>
<keyword evidence="1" id="KW-0443">Lipid metabolism</keyword>
<gene>
    <name evidence="4" type="ORF">K469DRAFT_719415</name>
</gene>
<evidence type="ECO:0000256" key="2">
    <source>
        <dbReference type="PROSITE-ProRule" id="PRU01161"/>
    </source>
</evidence>
<proteinExistence type="predicted"/>
<dbReference type="AlphaFoldDB" id="A0A6A6DFK7"/>
<dbReference type="GO" id="GO:0047499">
    <property type="term" value="F:calcium-independent phospholipase A2 activity"/>
    <property type="evidence" value="ECO:0007669"/>
    <property type="project" value="TreeGrafter"/>
</dbReference>
<dbReference type="GO" id="GO:0016020">
    <property type="term" value="C:membrane"/>
    <property type="evidence" value="ECO:0007669"/>
    <property type="project" value="TreeGrafter"/>
</dbReference>
<dbReference type="InterPro" id="IPR016035">
    <property type="entry name" value="Acyl_Trfase/lysoPLipase"/>
</dbReference>
<keyword evidence="5" id="KW-1185">Reference proteome</keyword>
<feature type="short sequence motif" description="GXSXG" evidence="2">
    <location>
        <begin position="65"/>
        <end position="69"/>
    </location>
</feature>
<evidence type="ECO:0000313" key="5">
    <source>
        <dbReference type="Proteomes" id="UP000800200"/>
    </source>
</evidence>
<name>A0A6A6DFK7_9PEZI</name>
<dbReference type="Proteomes" id="UP000800200">
    <property type="component" value="Unassembled WGS sequence"/>
</dbReference>
<dbReference type="PROSITE" id="PS51635">
    <property type="entry name" value="PNPLA"/>
    <property type="match status" value="1"/>
</dbReference>
<dbReference type="PANTHER" id="PTHR24185:SF4">
    <property type="entry name" value="SERINE HYDROLASE, PUTATIVE (AFU_ORTHOLOGUE AFUA_2G07870)-RELATED"/>
    <property type="match status" value="1"/>
</dbReference>
<sequence length="105" mass="11745">MRDGQRGMASTTSPYRQNSKTLSLLSLDGGGERGLSSLYILQRLMEELNREDSPWPCECFDLLGGPSTGGLITLMLGRLGMTVEKCIESYIKILPRVFEKQKHHV</sequence>
<evidence type="ECO:0000313" key="4">
    <source>
        <dbReference type="EMBL" id="KAF2177935.1"/>
    </source>
</evidence>
<evidence type="ECO:0000259" key="3">
    <source>
        <dbReference type="PROSITE" id="PS51635"/>
    </source>
</evidence>
<dbReference type="Pfam" id="PF01734">
    <property type="entry name" value="Patatin"/>
    <property type="match status" value="1"/>
</dbReference>